<evidence type="ECO:0000256" key="2">
    <source>
        <dbReference type="ARBA" id="ARBA00004230"/>
    </source>
</evidence>
<dbReference type="WBParaSite" id="MCU_010868-RA">
    <property type="protein sequence ID" value="MCU_010868-RA"/>
    <property type="gene ID" value="MCU_010868"/>
</dbReference>
<dbReference type="GO" id="GO:0036159">
    <property type="term" value="P:inner dynein arm assembly"/>
    <property type="evidence" value="ECO:0007669"/>
    <property type="project" value="TreeGrafter"/>
</dbReference>
<name>A0A5K3FRA4_MESCO</name>
<evidence type="ECO:0000256" key="4">
    <source>
        <dbReference type="ARBA" id="ARBA00011738"/>
    </source>
</evidence>
<comment type="subcellular location">
    <subcellularLocation>
        <location evidence="2">Cell projection</location>
        <location evidence="2">Cilium</location>
        <location evidence="2">Flagellum</location>
    </subcellularLocation>
    <subcellularLocation>
        <location evidence="3">Cytoplasm</location>
    </subcellularLocation>
</comment>
<comment type="similarity">
    <text evidence="10">Belongs to the DNAAF19/PR46b family.</text>
</comment>
<keyword evidence="5" id="KW-0963">Cytoplasm</keyword>
<dbReference type="Pfam" id="PF15867">
    <property type="entry name" value="Dynein_attach_N"/>
    <property type="match status" value="1"/>
</dbReference>
<evidence type="ECO:0000259" key="12">
    <source>
        <dbReference type="Pfam" id="PF15867"/>
    </source>
</evidence>
<evidence type="ECO:0000259" key="11">
    <source>
        <dbReference type="Pfam" id="PF13877"/>
    </source>
</evidence>
<evidence type="ECO:0000256" key="7">
    <source>
        <dbReference type="ARBA" id="ARBA00022846"/>
    </source>
</evidence>
<dbReference type="AlphaFoldDB" id="A0A5K3FRA4"/>
<evidence type="ECO:0000256" key="1">
    <source>
        <dbReference type="ARBA" id="ARBA00004048"/>
    </source>
</evidence>
<comment type="subunit">
    <text evidence="4">Homodimer.</text>
</comment>
<evidence type="ECO:0000256" key="8">
    <source>
        <dbReference type="ARBA" id="ARBA00023069"/>
    </source>
</evidence>
<reference evidence="13" key="1">
    <citation type="submission" date="2019-11" db="UniProtKB">
        <authorList>
            <consortium name="WormBaseParasite"/>
        </authorList>
    </citation>
    <scope>IDENTIFICATION</scope>
</reference>
<dbReference type="InterPro" id="IPR025986">
    <property type="entry name" value="RPAP3-like_C"/>
</dbReference>
<proteinExistence type="inferred from homology"/>
<evidence type="ECO:0000256" key="9">
    <source>
        <dbReference type="ARBA" id="ARBA00023273"/>
    </source>
</evidence>
<comment type="function">
    <text evidence="1">Dynein-attachment factor required for cilia motility.</text>
</comment>
<dbReference type="PANTHER" id="PTHR28572:SF1">
    <property type="entry name" value="COILED-COIL DOMAIN-CONTAINING PROTEIN 103"/>
    <property type="match status" value="1"/>
</dbReference>
<dbReference type="PANTHER" id="PTHR28572">
    <property type="entry name" value="COILED-COIL DOMAIN-CONTAINING PROTEIN 103"/>
    <property type="match status" value="1"/>
</dbReference>
<keyword evidence="9" id="KW-0966">Cell projection</keyword>
<dbReference type="GO" id="GO:0005576">
    <property type="term" value="C:extracellular region"/>
    <property type="evidence" value="ECO:0007669"/>
    <property type="project" value="GOC"/>
</dbReference>
<dbReference type="GO" id="GO:0031514">
    <property type="term" value="C:motile cilium"/>
    <property type="evidence" value="ECO:0007669"/>
    <property type="project" value="UniProtKB-SubCell"/>
</dbReference>
<dbReference type="Pfam" id="PF13877">
    <property type="entry name" value="RPAP3_C"/>
    <property type="match status" value="1"/>
</dbReference>
<accession>A0A5K3FRA4</accession>
<dbReference type="GO" id="GO:0036157">
    <property type="term" value="C:outer dynein arm"/>
    <property type="evidence" value="ECO:0007669"/>
    <property type="project" value="InterPro"/>
</dbReference>
<evidence type="ECO:0000256" key="6">
    <source>
        <dbReference type="ARBA" id="ARBA00022794"/>
    </source>
</evidence>
<keyword evidence="8" id="KW-0969">Cilium</keyword>
<sequence>MEYVDKAKSESHLKSLDLSVDRLESDLQRAVRHEERHWKENDAKLRAVHQKVATYDEFRGIVDGCELRPLKLKEVEDATKRYAGWAPALVCTNHTSSYPPSGVSTTNNSTPDSPSIEQFDKLDKFLQRWRDLATSQSNDSWITPCARLLTAQTPKFLQELFASSGALQILPQILQCLEAWCSEDPQAVLRTLEAFGQTANFDLTLMLLSGEEKSMLDAIFAALHANGQSVSSDLRKRWTVKF</sequence>
<feature type="domain" description="Dynein attachment factor N-terminal" evidence="12">
    <location>
        <begin position="19"/>
        <end position="85"/>
    </location>
</feature>
<dbReference type="InterPro" id="IPR042422">
    <property type="entry name" value="CC103"/>
</dbReference>
<keyword evidence="6" id="KW-0970">Cilium biogenesis/degradation</keyword>
<evidence type="ECO:0000256" key="3">
    <source>
        <dbReference type="ARBA" id="ARBA00004496"/>
    </source>
</evidence>
<organism evidence="13">
    <name type="scientific">Mesocestoides corti</name>
    <name type="common">Flatworm</name>
    <dbReference type="NCBI Taxonomy" id="53468"/>
    <lineage>
        <taxon>Eukaryota</taxon>
        <taxon>Metazoa</taxon>
        <taxon>Spiralia</taxon>
        <taxon>Lophotrochozoa</taxon>
        <taxon>Platyhelminthes</taxon>
        <taxon>Cestoda</taxon>
        <taxon>Eucestoda</taxon>
        <taxon>Cyclophyllidea</taxon>
        <taxon>Mesocestoididae</taxon>
        <taxon>Mesocestoides</taxon>
    </lineage>
</organism>
<protein>
    <submittedName>
        <fullName evidence="13">Synergin gamma</fullName>
    </submittedName>
</protein>
<evidence type="ECO:0000313" key="13">
    <source>
        <dbReference type="WBParaSite" id="MCU_010868-RA"/>
    </source>
</evidence>
<dbReference type="InterPro" id="IPR031733">
    <property type="entry name" value="Dynein_attach_N"/>
</dbReference>
<evidence type="ECO:0000256" key="10">
    <source>
        <dbReference type="ARBA" id="ARBA00049986"/>
    </source>
</evidence>
<feature type="domain" description="RNA-polymerase II-associated protein 3-like C-terminal" evidence="11">
    <location>
        <begin position="124"/>
        <end position="213"/>
    </location>
</feature>
<dbReference type="GO" id="GO:0007368">
    <property type="term" value="P:determination of left/right symmetry"/>
    <property type="evidence" value="ECO:0007669"/>
    <property type="project" value="TreeGrafter"/>
</dbReference>
<dbReference type="GO" id="GO:0003351">
    <property type="term" value="P:epithelial cilium movement involved in extracellular fluid movement"/>
    <property type="evidence" value="ECO:0007669"/>
    <property type="project" value="TreeGrafter"/>
</dbReference>
<keyword evidence="7" id="KW-0282">Flagellum</keyword>
<evidence type="ECO:0000256" key="5">
    <source>
        <dbReference type="ARBA" id="ARBA00022490"/>
    </source>
</evidence>